<dbReference type="EMBL" id="JAMZMK010005441">
    <property type="protein sequence ID" value="KAI7753393.1"/>
    <property type="molecule type" value="Genomic_DNA"/>
</dbReference>
<reference evidence="1" key="1">
    <citation type="submission" date="2022-06" db="EMBL/GenBank/DDBJ databases">
        <title>Uncovering the hologenomic basis of an extraordinary plant invasion.</title>
        <authorList>
            <person name="Bieker V.C."/>
            <person name="Martin M.D."/>
            <person name="Gilbert T."/>
            <person name="Hodgins K."/>
            <person name="Battlay P."/>
            <person name="Petersen B."/>
            <person name="Wilson J."/>
        </authorList>
    </citation>
    <scope>NUCLEOTIDE SEQUENCE</scope>
    <source>
        <strain evidence="1">AA19_3_7</strain>
        <tissue evidence="1">Leaf</tissue>
    </source>
</reference>
<dbReference type="Proteomes" id="UP001206925">
    <property type="component" value="Unassembled WGS sequence"/>
</dbReference>
<accession>A0AAD5D3U4</accession>
<comment type="caution">
    <text evidence="1">The sequence shown here is derived from an EMBL/GenBank/DDBJ whole genome shotgun (WGS) entry which is preliminary data.</text>
</comment>
<sequence>MNSGGGEVIGGAHDVLAEALGTKEPRGHVRGVGRFVTPQQYFYLPKTVKHYLDKEMQKFDQRFNKLEDEVDKLKRGATYASEAGSANFGTMKMLKMTHLKNQW</sequence>
<proteinExistence type="predicted"/>
<keyword evidence="2" id="KW-1185">Reference proteome</keyword>
<name>A0AAD5D3U4_AMBAR</name>
<evidence type="ECO:0000313" key="2">
    <source>
        <dbReference type="Proteomes" id="UP001206925"/>
    </source>
</evidence>
<organism evidence="1 2">
    <name type="scientific">Ambrosia artemisiifolia</name>
    <name type="common">Common ragweed</name>
    <dbReference type="NCBI Taxonomy" id="4212"/>
    <lineage>
        <taxon>Eukaryota</taxon>
        <taxon>Viridiplantae</taxon>
        <taxon>Streptophyta</taxon>
        <taxon>Embryophyta</taxon>
        <taxon>Tracheophyta</taxon>
        <taxon>Spermatophyta</taxon>
        <taxon>Magnoliopsida</taxon>
        <taxon>eudicotyledons</taxon>
        <taxon>Gunneridae</taxon>
        <taxon>Pentapetalae</taxon>
        <taxon>asterids</taxon>
        <taxon>campanulids</taxon>
        <taxon>Asterales</taxon>
        <taxon>Asteraceae</taxon>
        <taxon>Asteroideae</taxon>
        <taxon>Heliantheae alliance</taxon>
        <taxon>Heliantheae</taxon>
        <taxon>Ambrosia</taxon>
    </lineage>
</organism>
<dbReference type="AlphaFoldDB" id="A0AAD5D3U4"/>
<gene>
    <name evidence="1" type="ORF">M8C21_030989</name>
</gene>
<protein>
    <submittedName>
        <fullName evidence="1">Uncharacterized protein</fullName>
    </submittedName>
</protein>
<evidence type="ECO:0000313" key="1">
    <source>
        <dbReference type="EMBL" id="KAI7753393.1"/>
    </source>
</evidence>